<sequence length="203" mass="21108">MGINTRSSLRLNSCARSARSCCGRLSRQCLGYRMHNISIRSGESLNMSSSLLSCASSASIDINSSSVSTFNSACVASSPYRSLLVSGASLLSALSISEVKPSALSCVTLVGWEEEDVPGVCEGEEGVGIPEGSEARVDKNASADNESTSTSGELSVGAALLLLTSSHVNWASICRISVEEDGVTFILLAGSRGTPARRHNSVI</sequence>
<protein>
    <submittedName>
        <fullName evidence="2">Uncharacterized protein</fullName>
    </submittedName>
</protein>
<dbReference type="AlphaFoldDB" id="A0A9J5YH65"/>
<evidence type="ECO:0000313" key="3">
    <source>
        <dbReference type="Proteomes" id="UP000824120"/>
    </source>
</evidence>
<feature type="region of interest" description="Disordered" evidence="1">
    <location>
        <begin position="125"/>
        <end position="151"/>
    </location>
</feature>
<feature type="compositionally biased region" description="Polar residues" evidence="1">
    <location>
        <begin position="142"/>
        <end position="151"/>
    </location>
</feature>
<accession>A0A9J5YH65</accession>
<dbReference type="EMBL" id="JACXVP010000006">
    <property type="protein sequence ID" value="KAG5599609.1"/>
    <property type="molecule type" value="Genomic_DNA"/>
</dbReference>
<gene>
    <name evidence="2" type="ORF">H5410_030979</name>
</gene>
<reference evidence="2 3" key="1">
    <citation type="submission" date="2020-09" db="EMBL/GenBank/DDBJ databases">
        <title>De no assembly of potato wild relative species, Solanum commersonii.</title>
        <authorList>
            <person name="Cho K."/>
        </authorList>
    </citation>
    <scope>NUCLEOTIDE SEQUENCE [LARGE SCALE GENOMIC DNA]</scope>
    <source>
        <strain evidence="2">LZ3.2</strain>
        <tissue evidence="2">Leaf</tissue>
    </source>
</reference>
<keyword evidence="3" id="KW-1185">Reference proteome</keyword>
<proteinExistence type="predicted"/>
<comment type="caution">
    <text evidence="2">The sequence shown here is derived from an EMBL/GenBank/DDBJ whole genome shotgun (WGS) entry which is preliminary data.</text>
</comment>
<dbReference type="Proteomes" id="UP000824120">
    <property type="component" value="Chromosome 6"/>
</dbReference>
<evidence type="ECO:0000313" key="2">
    <source>
        <dbReference type="EMBL" id="KAG5599609.1"/>
    </source>
</evidence>
<name>A0A9J5YH65_SOLCO</name>
<evidence type="ECO:0000256" key="1">
    <source>
        <dbReference type="SAM" id="MobiDB-lite"/>
    </source>
</evidence>
<organism evidence="2 3">
    <name type="scientific">Solanum commersonii</name>
    <name type="common">Commerson's wild potato</name>
    <name type="synonym">Commerson's nightshade</name>
    <dbReference type="NCBI Taxonomy" id="4109"/>
    <lineage>
        <taxon>Eukaryota</taxon>
        <taxon>Viridiplantae</taxon>
        <taxon>Streptophyta</taxon>
        <taxon>Embryophyta</taxon>
        <taxon>Tracheophyta</taxon>
        <taxon>Spermatophyta</taxon>
        <taxon>Magnoliopsida</taxon>
        <taxon>eudicotyledons</taxon>
        <taxon>Gunneridae</taxon>
        <taxon>Pentapetalae</taxon>
        <taxon>asterids</taxon>
        <taxon>lamiids</taxon>
        <taxon>Solanales</taxon>
        <taxon>Solanaceae</taxon>
        <taxon>Solanoideae</taxon>
        <taxon>Solaneae</taxon>
        <taxon>Solanum</taxon>
    </lineage>
</organism>